<accession>A0A8E2JBE4</accession>
<gene>
    <name evidence="2" type="ORF">K432DRAFT_148430</name>
</gene>
<feature type="chain" id="PRO_5034407809" evidence="1">
    <location>
        <begin position="23"/>
        <end position="156"/>
    </location>
</feature>
<feature type="signal peptide" evidence="1">
    <location>
        <begin position="1"/>
        <end position="22"/>
    </location>
</feature>
<evidence type="ECO:0000313" key="3">
    <source>
        <dbReference type="Proteomes" id="UP000250266"/>
    </source>
</evidence>
<dbReference type="EMBL" id="KV745217">
    <property type="protein sequence ID" value="OCK76364.1"/>
    <property type="molecule type" value="Genomic_DNA"/>
</dbReference>
<evidence type="ECO:0000256" key="1">
    <source>
        <dbReference type="SAM" id="SignalP"/>
    </source>
</evidence>
<keyword evidence="3" id="KW-1185">Reference proteome</keyword>
<protein>
    <submittedName>
        <fullName evidence="2">Uncharacterized protein</fullName>
    </submittedName>
</protein>
<name>A0A8E2JBE4_9PEZI</name>
<sequence>MFPTLSSALLFVLASASTLARAATNCAPEHGGIKSPTPNSTLVLGQPFNLTFCSNAYFKIHTIDIDIVAYPCFDTPCSYFTSGEEAIHALKPVDEYGYQTNVTLYSIEGDARTGQWAIGVLDHTSGYYTAGDIGSYFVPVTFVEGPNARHRRTHQY</sequence>
<dbReference type="Proteomes" id="UP000250266">
    <property type="component" value="Unassembled WGS sequence"/>
</dbReference>
<keyword evidence="1" id="KW-0732">Signal</keyword>
<evidence type="ECO:0000313" key="2">
    <source>
        <dbReference type="EMBL" id="OCK76364.1"/>
    </source>
</evidence>
<dbReference type="OrthoDB" id="2915756at2759"/>
<dbReference type="AlphaFoldDB" id="A0A8E2JBE4"/>
<proteinExistence type="predicted"/>
<reference evidence="2 3" key="1">
    <citation type="journal article" date="2016" name="Nat. Commun.">
        <title>Ectomycorrhizal ecology is imprinted in the genome of the dominant symbiotic fungus Cenococcum geophilum.</title>
        <authorList>
            <consortium name="DOE Joint Genome Institute"/>
            <person name="Peter M."/>
            <person name="Kohler A."/>
            <person name="Ohm R.A."/>
            <person name="Kuo A."/>
            <person name="Krutzmann J."/>
            <person name="Morin E."/>
            <person name="Arend M."/>
            <person name="Barry K.W."/>
            <person name="Binder M."/>
            <person name="Choi C."/>
            <person name="Clum A."/>
            <person name="Copeland A."/>
            <person name="Grisel N."/>
            <person name="Haridas S."/>
            <person name="Kipfer T."/>
            <person name="LaButti K."/>
            <person name="Lindquist E."/>
            <person name="Lipzen A."/>
            <person name="Maire R."/>
            <person name="Meier B."/>
            <person name="Mihaltcheva S."/>
            <person name="Molinier V."/>
            <person name="Murat C."/>
            <person name="Poggeler S."/>
            <person name="Quandt C.A."/>
            <person name="Sperisen C."/>
            <person name="Tritt A."/>
            <person name="Tisserant E."/>
            <person name="Crous P.W."/>
            <person name="Henrissat B."/>
            <person name="Nehls U."/>
            <person name="Egli S."/>
            <person name="Spatafora J.W."/>
            <person name="Grigoriev I.V."/>
            <person name="Martin F.M."/>
        </authorList>
    </citation>
    <scope>NUCLEOTIDE SEQUENCE [LARGE SCALE GENOMIC DNA]</scope>
    <source>
        <strain evidence="2 3">CBS 459.81</strain>
    </source>
</reference>
<organism evidence="2 3">
    <name type="scientific">Lepidopterella palustris CBS 459.81</name>
    <dbReference type="NCBI Taxonomy" id="1314670"/>
    <lineage>
        <taxon>Eukaryota</taxon>
        <taxon>Fungi</taxon>
        <taxon>Dikarya</taxon>
        <taxon>Ascomycota</taxon>
        <taxon>Pezizomycotina</taxon>
        <taxon>Dothideomycetes</taxon>
        <taxon>Pleosporomycetidae</taxon>
        <taxon>Mytilinidiales</taxon>
        <taxon>Argynnaceae</taxon>
        <taxon>Lepidopterella</taxon>
    </lineage>
</organism>